<dbReference type="InterPro" id="IPR050316">
    <property type="entry name" value="Tyrosinase/Hemocyanin"/>
</dbReference>
<evidence type="ECO:0000259" key="9">
    <source>
        <dbReference type="PROSITE" id="PS00497"/>
    </source>
</evidence>
<feature type="compositionally biased region" description="Pro residues" evidence="8">
    <location>
        <begin position="513"/>
        <end position="522"/>
    </location>
</feature>
<dbReference type="PANTHER" id="PTHR11474">
    <property type="entry name" value="TYROSINASE FAMILY MEMBER"/>
    <property type="match status" value="1"/>
</dbReference>
<dbReference type="InterPro" id="IPR024079">
    <property type="entry name" value="MetalloPept_cat_dom_sf"/>
</dbReference>
<dbReference type="InterPro" id="IPR008922">
    <property type="entry name" value="Di-copper_centre_dom_sf"/>
</dbReference>
<reference evidence="10" key="2">
    <citation type="submission" date="2024-10" db="UniProtKB">
        <authorList>
            <consortium name="EnsemblProtists"/>
        </authorList>
    </citation>
    <scope>IDENTIFICATION</scope>
</reference>
<feature type="binding site" evidence="7">
    <location>
        <position position="479"/>
    </location>
    <ligand>
        <name>Zn(2+)</name>
        <dbReference type="ChEBI" id="CHEBI:29105"/>
        <label>2</label>
        <note>catalytic</note>
    </ligand>
</feature>
<organism evidence="10 11">
    <name type="scientific">Emiliania huxleyi (strain CCMP1516)</name>
    <dbReference type="NCBI Taxonomy" id="280463"/>
    <lineage>
        <taxon>Eukaryota</taxon>
        <taxon>Haptista</taxon>
        <taxon>Haptophyta</taxon>
        <taxon>Prymnesiophyceae</taxon>
        <taxon>Isochrysidales</taxon>
        <taxon>Noelaerhabdaceae</taxon>
        <taxon>Emiliania</taxon>
    </lineage>
</organism>
<keyword evidence="7" id="KW-0106">Calcium</keyword>
<feature type="binding site" evidence="7">
    <location>
        <position position="428"/>
    </location>
    <ligand>
        <name>Ca(2+)</name>
        <dbReference type="ChEBI" id="CHEBI:29108"/>
        <label>3</label>
    </ligand>
</feature>
<dbReference type="STRING" id="2903.R1EHE7"/>
<dbReference type="Proteomes" id="UP000013827">
    <property type="component" value="Unassembled WGS sequence"/>
</dbReference>
<evidence type="ECO:0000256" key="6">
    <source>
        <dbReference type="PIRSR" id="PIRSR621190-1"/>
    </source>
</evidence>
<dbReference type="Pfam" id="PF00264">
    <property type="entry name" value="Tyrosinase"/>
    <property type="match status" value="1"/>
</dbReference>
<protein>
    <recommendedName>
        <fullName evidence="9">Tyrosinase copper-binding domain-containing protein</fullName>
    </recommendedName>
</protein>
<dbReference type="PRINTS" id="PR00138">
    <property type="entry name" value="MATRIXIN"/>
</dbReference>
<keyword evidence="5" id="KW-0186">Copper</keyword>
<feature type="binding site" evidence="7">
    <location>
        <position position="428"/>
    </location>
    <ligand>
        <name>Ca(2+)</name>
        <dbReference type="ChEBI" id="CHEBI:29108"/>
        <label>1</label>
    </ligand>
</feature>
<dbReference type="GeneID" id="17265843"/>
<comment type="cofactor">
    <cofactor evidence="7">
        <name>Zn(2+)</name>
        <dbReference type="ChEBI" id="CHEBI:29105"/>
    </cofactor>
    <text evidence="7">Binds 2 Zn(2+) ions per subunit.</text>
</comment>
<evidence type="ECO:0000256" key="7">
    <source>
        <dbReference type="PIRSR" id="PIRSR621190-2"/>
    </source>
</evidence>
<reference evidence="11" key="1">
    <citation type="journal article" date="2013" name="Nature">
        <title>Pan genome of the phytoplankton Emiliania underpins its global distribution.</title>
        <authorList>
            <person name="Read B.A."/>
            <person name="Kegel J."/>
            <person name="Klute M.J."/>
            <person name="Kuo A."/>
            <person name="Lefebvre S.C."/>
            <person name="Maumus F."/>
            <person name="Mayer C."/>
            <person name="Miller J."/>
            <person name="Monier A."/>
            <person name="Salamov A."/>
            <person name="Young J."/>
            <person name="Aguilar M."/>
            <person name="Claverie J.M."/>
            <person name="Frickenhaus S."/>
            <person name="Gonzalez K."/>
            <person name="Herman E.K."/>
            <person name="Lin Y.C."/>
            <person name="Napier J."/>
            <person name="Ogata H."/>
            <person name="Sarno A.F."/>
            <person name="Shmutz J."/>
            <person name="Schroeder D."/>
            <person name="de Vargas C."/>
            <person name="Verret F."/>
            <person name="von Dassow P."/>
            <person name="Valentin K."/>
            <person name="Van de Peer Y."/>
            <person name="Wheeler G."/>
            <person name="Dacks J.B."/>
            <person name="Delwiche C.F."/>
            <person name="Dyhrman S.T."/>
            <person name="Glockner G."/>
            <person name="John U."/>
            <person name="Richards T."/>
            <person name="Worden A.Z."/>
            <person name="Zhang X."/>
            <person name="Grigoriev I.V."/>
            <person name="Allen A.E."/>
            <person name="Bidle K."/>
            <person name="Borodovsky M."/>
            <person name="Bowler C."/>
            <person name="Brownlee C."/>
            <person name="Cock J.M."/>
            <person name="Elias M."/>
            <person name="Gladyshev V.N."/>
            <person name="Groth M."/>
            <person name="Guda C."/>
            <person name="Hadaegh A."/>
            <person name="Iglesias-Rodriguez M.D."/>
            <person name="Jenkins J."/>
            <person name="Jones B.M."/>
            <person name="Lawson T."/>
            <person name="Leese F."/>
            <person name="Lindquist E."/>
            <person name="Lobanov A."/>
            <person name="Lomsadze A."/>
            <person name="Malik S.B."/>
            <person name="Marsh M.E."/>
            <person name="Mackinder L."/>
            <person name="Mock T."/>
            <person name="Mueller-Roeber B."/>
            <person name="Pagarete A."/>
            <person name="Parker M."/>
            <person name="Probert I."/>
            <person name="Quesneville H."/>
            <person name="Raines C."/>
            <person name="Rensing S.A."/>
            <person name="Riano-Pachon D.M."/>
            <person name="Richier S."/>
            <person name="Rokitta S."/>
            <person name="Shiraiwa Y."/>
            <person name="Soanes D.M."/>
            <person name="van der Giezen M."/>
            <person name="Wahlund T.M."/>
            <person name="Williams B."/>
            <person name="Wilson W."/>
            <person name="Wolfe G."/>
            <person name="Wurch L.L."/>
        </authorList>
    </citation>
    <scope>NUCLEOTIDE SEQUENCE</scope>
</reference>
<dbReference type="SUPFAM" id="SSF55486">
    <property type="entry name" value="Metalloproteases ('zincins'), catalytic domain"/>
    <property type="match status" value="1"/>
</dbReference>
<dbReference type="eggNOG" id="KOG1565">
    <property type="taxonomic scope" value="Eukaryota"/>
</dbReference>
<accession>A0A0D3J9U9</accession>
<feature type="domain" description="Tyrosinase copper-binding" evidence="9">
    <location>
        <begin position="137"/>
        <end position="154"/>
    </location>
</feature>
<dbReference type="SMART" id="SM00235">
    <property type="entry name" value="ZnMc"/>
    <property type="match status" value="1"/>
</dbReference>
<dbReference type="InterPro" id="IPR001818">
    <property type="entry name" value="Pept_M10_metallopeptidase"/>
</dbReference>
<evidence type="ECO:0000256" key="2">
    <source>
        <dbReference type="ARBA" id="ARBA00022723"/>
    </source>
</evidence>
<dbReference type="GO" id="GO:0006508">
    <property type="term" value="P:proteolysis"/>
    <property type="evidence" value="ECO:0007669"/>
    <property type="project" value="UniProtKB-KW"/>
</dbReference>
<feature type="binding site" evidence="7">
    <location>
        <position position="465"/>
    </location>
    <ligand>
        <name>Zn(2+)</name>
        <dbReference type="ChEBI" id="CHEBI:29105"/>
        <label>2</label>
        <note>catalytic</note>
    </ligand>
</feature>
<feature type="binding site" evidence="7">
    <location>
        <position position="409"/>
    </location>
    <ligand>
        <name>Ca(2+)</name>
        <dbReference type="ChEBI" id="CHEBI:29108"/>
        <label>3</label>
    </ligand>
</feature>
<keyword evidence="3" id="KW-0378">Hydrolase</keyword>
<feature type="binding site" evidence="7">
    <location>
        <position position="461"/>
    </location>
    <ligand>
        <name>Zn(2+)</name>
        <dbReference type="ChEBI" id="CHEBI:29105"/>
        <label>2</label>
        <note>catalytic</note>
    </ligand>
</feature>
<feature type="binding site" evidence="7">
    <location>
        <position position="425"/>
    </location>
    <ligand>
        <name>Ca(2+)</name>
        <dbReference type="ChEBI" id="CHEBI:29108"/>
        <label>3</label>
    </ligand>
</feature>
<feature type="binding site" evidence="7">
    <location>
        <position position="471"/>
    </location>
    <ligand>
        <name>Zn(2+)</name>
        <dbReference type="ChEBI" id="CHEBI:29105"/>
        <label>2</label>
        <note>catalytic</note>
    </ligand>
</feature>
<feature type="binding site" evidence="7">
    <location>
        <position position="408"/>
    </location>
    <ligand>
        <name>Ca(2+)</name>
        <dbReference type="ChEBI" id="CHEBI:29108"/>
        <label>3</label>
    </ligand>
</feature>
<dbReference type="AlphaFoldDB" id="A0A0D3J9U9"/>
<dbReference type="InterPro" id="IPR006026">
    <property type="entry name" value="Peptidase_Metallo"/>
</dbReference>
<evidence type="ECO:0000256" key="1">
    <source>
        <dbReference type="ARBA" id="ARBA00022670"/>
    </source>
</evidence>
<feature type="region of interest" description="Disordered" evidence="8">
    <location>
        <begin position="502"/>
        <end position="522"/>
    </location>
</feature>
<dbReference type="Gene3D" id="3.40.390.10">
    <property type="entry name" value="Collagenase (Catalytic Domain)"/>
    <property type="match status" value="1"/>
</dbReference>
<dbReference type="GO" id="GO:0004222">
    <property type="term" value="F:metalloendopeptidase activity"/>
    <property type="evidence" value="ECO:0007669"/>
    <property type="project" value="InterPro"/>
</dbReference>
<proteinExistence type="predicted"/>
<dbReference type="GO" id="GO:0016491">
    <property type="term" value="F:oxidoreductase activity"/>
    <property type="evidence" value="ECO:0007669"/>
    <property type="project" value="InterPro"/>
</dbReference>
<keyword evidence="11" id="KW-1185">Reference proteome</keyword>
<dbReference type="InterPro" id="IPR002227">
    <property type="entry name" value="Tyrosinase_Cu-bd"/>
</dbReference>
<keyword evidence="2 7" id="KW-0479">Metal-binding</keyword>
<keyword evidence="1" id="KW-0645">Protease</keyword>
<dbReference type="KEGG" id="ehx:EMIHUDRAFT_242159"/>
<keyword evidence="4 7" id="KW-0862">Zinc</keyword>
<dbReference type="PaxDb" id="2903-EOD20284"/>
<dbReference type="GO" id="GO:0031012">
    <property type="term" value="C:extracellular matrix"/>
    <property type="evidence" value="ECO:0007669"/>
    <property type="project" value="InterPro"/>
</dbReference>
<dbReference type="PANTHER" id="PTHR11474:SF76">
    <property type="entry name" value="SHKT DOMAIN-CONTAINING PROTEIN"/>
    <property type="match status" value="1"/>
</dbReference>
<evidence type="ECO:0000313" key="11">
    <source>
        <dbReference type="Proteomes" id="UP000013827"/>
    </source>
</evidence>
<dbReference type="Gene3D" id="1.10.1280.10">
    <property type="entry name" value="Di-copper center containing domain from catechol oxidase"/>
    <property type="match status" value="1"/>
</dbReference>
<dbReference type="Pfam" id="PF00413">
    <property type="entry name" value="Peptidase_M10"/>
    <property type="match status" value="1"/>
</dbReference>
<comment type="cofactor">
    <cofactor evidence="7">
        <name>Ca(2+)</name>
        <dbReference type="ChEBI" id="CHEBI:29108"/>
    </cofactor>
    <text evidence="7">Can bind about 5 Ca(2+) ions per subunit.</text>
</comment>
<feature type="active site" evidence="6">
    <location>
        <position position="462"/>
    </location>
</feature>
<evidence type="ECO:0000256" key="3">
    <source>
        <dbReference type="ARBA" id="ARBA00022801"/>
    </source>
</evidence>
<evidence type="ECO:0000256" key="8">
    <source>
        <dbReference type="SAM" id="MobiDB-lite"/>
    </source>
</evidence>
<dbReference type="InterPro" id="IPR021190">
    <property type="entry name" value="Pept_M10A"/>
</dbReference>
<name>A0A0D3J9U9_EMIH1</name>
<evidence type="ECO:0000256" key="5">
    <source>
        <dbReference type="ARBA" id="ARBA00023008"/>
    </source>
</evidence>
<dbReference type="SUPFAM" id="SSF48056">
    <property type="entry name" value="Di-copper centre-containing domain"/>
    <property type="match status" value="1"/>
</dbReference>
<dbReference type="HOGENOM" id="CLU_522197_0_0_1"/>
<evidence type="ECO:0000313" key="10">
    <source>
        <dbReference type="EnsemblProtists" id="EOD20284"/>
    </source>
</evidence>
<dbReference type="EnsemblProtists" id="EOD20284">
    <property type="protein sequence ID" value="EOD20284"/>
    <property type="gene ID" value="EMIHUDRAFT_242159"/>
</dbReference>
<dbReference type="RefSeq" id="XP_005772713.1">
    <property type="nucleotide sequence ID" value="XM_005772656.1"/>
</dbReference>
<sequence length="522" mass="57257">MTLTVSVWDSDRGQDDPLGSATFELQLENGVRTMTLPLEHVPGGRESTVTFTSRVELPLRPSPEPEAEAVTEAVTAGPVTRKEIRMMSPEEQQRYAAAVKKMMENTSGPESSEFFRLAGYHGWPGNGAERNYSYCEHRQETFPGWHRAYLIAFEQSLRDADRALGNDGHIGLPYWDVLARPELNGQVVPSIVKEHFGNGTAVPRALLDESLPPGGAAHQRKRLWDEGYAIADDADLKRTIESQRLPEKIGDALWIRQHYRAASTYGTSSRDSVETPHDLIHVLSGFPMKRTWRTTQIPNANLKAIPPPVLKGGGPSFAPSNDFEDEDHEVDDTPTFPPGSTVTYAVEEAPGYLNRGMLLNEVAQCFAAWAGPTASGLEFERLPAERADDAQLVIGWADHSKVNQKKFDGPGGHLAEANASSIVFDSAERWLLHGVGWEKLARSEEPKGAPPSFYLAPVLLHEIGHTLGLTHSHTPTEVMAPHYAADKVSLAPGDKSRARLAYSVPEPDESNLTPPPEPALPA</sequence>
<dbReference type="PROSITE" id="PS00497">
    <property type="entry name" value="TYROSINASE_1"/>
    <property type="match status" value="1"/>
</dbReference>
<feature type="binding site" evidence="7">
    <location>
        <position position="388"/>
    </location>
    <ligand>
        <name>Ca(2+)</name>
        <dbReference type="ChEBI" id="CHEBI:29108"/>
        <label>2</label>
    </ligand>
</feature>
<dbReference type="GO" id="GO:0008270">
    <property type="term" value="F:zinc ion binding"/>
    <property type="evidence" value="ECO:0007669"/>
    <property type="project" value="InterPro"/>
</dbReference>
<evidence type="ECO:0000256" key="4">
    <source>
        <dbReference type="ARBA" id="ARBA00022833"/>
    </source>
</evidence>